<dbReference type="InterPro" id="IPR036236">
    <property type="entry name" value="Znf_C2H2_sf"/>
</dbReference>
<feature type="domain" description="C2H2-type" evidence="6">
    <location>
        <begin position="381"/>
        <end position="405"/>
    </location>
</feature>
<dbReference type="PANTHER" id="PTHR23235">
    <property type="entry name" value="KRUEPPEL-LIKE TRANSCRIPTION FACTOR"/>
    <property type="match status" value="1"/>
</dbReference>
<feature type="region of interest" description="Disordered" evidence="5">
    <location>
        <begin position="464"/>
        <end position="496"/>
    </location>
</feature>
<evidence type="ECO:0000256" key="2">
    <source>
        <dbReference type="ARBA" id="ARBA00022771"/>
    </source>
</evidence>
<organism evidence="7 8">
    <name type="scientific">Hohenbuehelia grisea</name>
    <dbReference type="NCBI Taxonomy" id="104357"/>
    <lineage>
        <taxon>Eukaryota</taxon>
        <taxon>Fungi</taxon>
        <taxon>Dikarya</taxon>
        <taxon>Basidiomycota</taxon>
        <taxon>Agaricomycotina</taxon>
        <taxon>Agaricomycetes</taxon>
        <taxon>Agaricomycetidae</taxon>
        <taxon>Agaricales</taxon>
        <taxon>Pleurotineae</taxon>
        <taxon>Pleurotaceae</taxon>
        <taxon>Hohenbuehelia</taxon>
    </lineage>
</organism>
<gene>
    <name evidence="7" type="ORF">HGRIS_011319</name>
</gene>
<feature type="region of interest" description="Disordered" evidence="5">
    <location>
        <begin position="293"/>
        <end position="353"/>
    </location>
</feature>
<evidence type="ECO:0000259" key="6">
    <source>
        <dbReference type="PROSITE" id="PS50157"/>
    </source>
</evidence>
<dbReference type="SMART" id="SM00355">
    <property type="entry name" value="ZnF_C2H2"/>
    <property type="match status" value="2"/>
</dbReference>
<dbReference type="Gene3D" id="3.30.160.60">
    <property type="entry name" value="Classic Zinc Finger"/>
    <property type="match status" value="2"/>
</dbReference>
<dbReference type="Pfam" id="PF00096">
    <property type="entry name" value="zf-C2H2"/>
    <property type="match status" value="2"/>
</dbReference>
<accession>A0ABR3JVT2</accession>
<dbReference type="PANTHER" id="PTHR23235:SF120">
    <property type="entry name" value="KRUPPEL-LIKE FACTOR 15"/>
    <property type="match status" value="1"/>
</dbReference>
<proteinExistence type="predicted"/>
<dbReference type="Proteomes" id="UP001556367">
    <property type="component" value="Unassembled WGS sequence"/>
</dbReference>
<dbReference type="PROSITE" id="PS50157">
    <property type="entry name" value="ZINC_FINGER_C2H2_2"/>
    <property type="match status" value="2"/>
</dbReference>
<feature type="compositionally biased region" description="Basic residues" evidence="5">
    <location>
        <begin position="342"/>
        <end position="351"/>
    </location>
</feature>
<dbReference type="InterPro" id="IPR013087">
    <property type="entry name" value="Znf_C2H2_type"/>
</dbReference>
<keyword evidence="1" id="KW-0479">Metal-binding</keyword>
<keyword evidence="8" id="KW-1185">Reference proteome</keyword>
<evidence type="ECO:0000313" key="8">
    <source>
        <dbReference type="Proteomes" id="UP001556367"/>
    </source>
</evidence>
<feature type="compositionally biased region" description="Acidic residues" evidence="5">
    <location>
        <begin position="484"/>
        <end position="494"/>
    </location>
</feature>
<protein>
    <recommendedName>
        <fullName evidence="6">C2H2-type domain-containing protein</fullName>
    </recommendedName>
</protein>
<comment type="caution">
    <text evidence="7">The sequence shown here is derived from an EMBL/GenBank/DDBJ whole genome shotgun (WGS) entry which is preliminary data.</text>
</comment>
<dbReference type="SUPFAM" id="SSF57667">
    <property type="entry name" value="beta-beta-alpha zinc fingers"/>
    <property type="match status" value="1"/>
</dbReference>
<evidence type="ECO:0000256" key="4">
    <source>
        <dbReference type="PROSITE-ProRule" id="PRU00042"/>
    </source>
</evidence>
<keyword evidence="3" id="KW-0862">Zinc</keyword>
<dbReference type="EMBL" id="JASNQZ010000002">
    <property type="protein sequence ID" value="KAL0959616.1"/>
    <property type="molecule type" value="Genomic_DNA"/>
</dbReference>
<evidence type="ECO:0000256" key="5">
    <source>
        <dbReference type="SAM" id="MobiDB-lite"/>
    </source>
</evidence>
<dbReference type="PROSITE" id="PS00028">
    <property type="entry name" value="ZINC_FINGER_C2H2_1"/>
    <property type="match status" value="2"/>
</dbReference>
<reference evidence="8" key="1">
    <citation type="submission" date="2024-06" db="EMBL/GenBank/DDBJ databases">
        <title>Multi-omics analyses provide insights into the biosynthesis of the anticancer antibiotic pleurotin in Hohenbuehelia grisea.</title>
        <authorList>
            <person name="Weaver J.A."/>
            <person name="Alberti F."/>
        </authorList>
    </citation>
    <scope>NUCLEOTIDE SEQUENCE [LARGE SCALE GENOMIC DNA]</scope>
    <source>
        <strain evidence="8">T-177</strain>
    </source>
</reference>
<name>A0ABR3JVT2_9AGAR</name>
<feature type="domain" description="C2H2-type" evidence="6">
    <location>
        <begin position="353"/>
        <end position="380"/>
    </location>
</feature>
<evidence type="ECO:0000256" key="3">
    <source>
        <dbReference type="ARBA" id="ARBA00022833"/>
    </source>
</evidence>
<sequence>MLPDEPCASQTWEHYTGSYEHDIQLHSIASNYLDPATHLCDTAQLAFSPEPTTFSMNGQIPPKEFSSNMHYLDGAGLNFAPSPAENNSVGYPESSQRTSQQLGLYLGPSMEPILGTQQTHELLHASNADRASQPEASLSSSTSAGYAAQYTAPPLSWTSSYDPPMDPGYPHDPSHVRIPTPAGNSLFFHDSSALDGSITSLRFQMTHDFTQPAVPLDAMTPSNIMPYARFPSTAASPNPPNSASAAVNDVSSPTIGRHDAADYFDTITEAAMRSLTLDRDVMAASSSIHHCKPELPSPLDLSVRNSGGSASHPWATHSHGSGSGIRREDSAGSEDTGAVRTPPRRPKKRSKMHECEICHKKFPRPSGLRTHMNTHTDSKPFPCTFSGCSKRFAVRSNAKRHLRTHGIIPGPPDSAPLPYVVDFSAPIVAQDPMSDAHEAGQSQLARVQPRLQWIPASLASRTNVASLRSRRSPSEALSASGSDEASDVTDDGFDDFGALRGRDNEDGLLEQVLSIPLPPVIPSTCEEDGEHYEERNSYAEAGLYPYHSSQFRNLPGPNVLPQVSSH</sequence>
<keyword evidence="2 4" id="KW-0863">Zinc-finger</keyword>
<evidence type="ECO:0000256" key="1">
    <source>
        <dbReference type="ARBA" id="ARBA00022723"/>
    </source>
</evidence>
<evidence type="ECO:0000313" key="7">
    <source>
        <dbReference type="EMBL" id="KAL0959616.1"/>
    </source>
</evidence>